<dbReference type="AlphaFoldDB" id="A0A1I1D6K0"/>
<dbReference type="STRING" id="574651.SAMN04487968_10150"/>
<proteinExistence type="predicted"/>
<dbReference type="RefSeq" id="WP_091118909.1">
    <property type="nucleotide sequence ID" value="NZ_FOLB01000001.1"/>
</dbReference>
<dbReference type="SUPFAM" id="SSF56281">
    <property type="entry name" value="Metallo-hydrolase/oxidoreductase"/>
    <property type="match status" value="1"/>
</dbReference>
<dbReference type="PANTHER" id="PTHR42951:SF4">
    <property type="entry name" value="ACYL-COENZYME A THIOESTERASE MBLAC2"/>
    <property type="match status" value="1"/>
</dbReference>
<sequence length="254" mass="26838">MTDTGFEEIADRVWVARYAWWDVNVTLIGGSSGLVIVDTHSSSVAARQVVDDVRRLGVGPVTHIVNTHEHFDHTFGNAELRAAYGDLPIHATDVAASRTVAAGERAKATYGLDPADPRGPEIVGTPVVVADTTFSSVAVIDLDDRLVELAHPGRGHTGGDLVVRVPDADVLLAGDLVEESAPPAVGPDSFLAEWPQTLEVVIRMLTASTVVVPGHGRPVGRDFVLDQHAELALLVAQQEQPPSGPSGRAILPLA</sequence>
<evidence type="ECO:0000259" key="1">
    <source>
        <dbReference type="SMART" id="SM00849"/>
    </source>
</evidence>
<organism evidence="2 3">
    <name type="scientific">Nocardioides terrae</name>
    <dbReference type="NCBI Taxonomy" id="574651"/>
    <lineage>
        <taxon>Bacteria</taxon>
        <taxon>Bacillati</taxon>
        <taxon>Actinomycetota</taxon>
        <taxon>Actinomycetes</taxon>
        <taxon>Propionibacteriales</taxon>
        <taxon>Nocardioidaceae</taxon>
        <taxon>Nocardioides</taxon>
    </lineage>
</organism>
<accession>A0A1I1D6K0</accession>
<dbReference type="OrthoDB" id="2273115at2"/>
<dbReference type="CDD" id="cd16282">
    <property type="entry name" value="metallo-hydrolase-like_MBL-fold"/>
    <property type="match status" value="1"/>
</dbReference>
<dbReference type="PANTHER" id="PTHR42951">
    <property type="entry name" value="METALLO-BETA-LACTAMASE DOMAIN-CONTAINING"/>
    <property type="match status" value="1"/>
</dbReference>
<gene>
    <name evidence="2" type="ORF">SAMN04487968_10150</name>
</gene>
<name>A0A1I1D6K0_9ACTN</name>
<feature type="domain" description="Metallo-beta-lactamase" evidence="1">
    <location>
        <begin position="22"/>
        <end position="215"/>
    </location>
</feature>
<dbReference type="SMART" id="SM00849">
    <property type="entry name" value="Lactamase_B"/>
    <property type="match status" value="1"/>
</dbReference>
<dbReference type="InterPro" id="IPR036866">
    <property type="entry name" value="RibonucZ/Hydroxyglut_hydro"/>
</dbReference>
<dbReference type="Proteomes" id="UP000198832">
    <property type="component" value="Unassembled WGS sequence"/>
</dbReference>
<keyword evidence="3" id="KW-1185">Reference proteome</keyword>
<evidence type="ECO:0000313" key="2">
    <source>
        <dbReference type="EMBL" id="SFB70545.1"/>
    </source>
</evidence>
<dbReference type="InterPro" id="IPR001279">
    <property type="entry name" value="Metallo-B-lactamas"/>
</dbReference>
<reference evidence="2 3" key="1">
    <citation type="submission" date="2016-10" db="EMBL/GenBank/DDBJ databases">
        <authorList>
            <person name="de Groot N.N."/>
        </authorList>
    </citation>
    <scope>NUCLEOTIDE SEQUENCE [LARGE SCALE GENOMIC DNA]</scope>
    <source>
        <strain evidence="2 3">CGMCC 1.7056</strain>
    </source>
</reference>
<dbReference type="InterPro" id="IPR050855">
    <property type="entry name" value="NDM-1-like"/>
</dbReference>
<evidence type="ECO:0000313" key="3">
    <source>
        <dbReference type="Proteomes" id="UP000198832"/>
    </source>
</evidence>
<dbReference type="Gene3D" id="3.60.15.10">
    <property type="entry name" value="Ribonuclease Z/Hydroxyacylglutathione hydrolase-like"/>
    <property type="match status" value="1"/>
</dbReference>
<protein>
    <submittedName>
        <fullName evidence="2">Glyoxylase, beta-lactamase superfamily II</fullName>
    </submittedName>
</protein>
<dbReference type="EMBL" id="FOLB01000001">
    <property type="protein sequence ID" value="SFB70545.1"/>
    <property type="molecule type" value="Genomic_DNA"/>
</dbReference>
<dbReference type="Pfam" id="PF00753">
    <property type="entry name" value="Lactamase_B"/>
    <property type="match status" value="1"/>
</dbReference>